<sequence>MAKGTVIDVHCHLFGAKFAVMELAYATWAVIRKEYPYGIRPRGVFEPLKLLARVQGVADLAAYAARLITVATGDENTNYGLQIESFRKSLLGKKELIVVPLMMDVYFALHDNKRFSGAKGSAVKGFEVGPLEMEEFNLHLENVKRLVEKEKAKIAVARGDSVRRGADEAIERTFKDVRKEFLKGSARGSGKGYEGILMTPGYRYQLEELEALARDNEGRVYPFLAVDPRREGFMELVGMKIAEGNGPFRGIKLYPPLGYLPSHEALKELYGYCEKFKIPVTVHCSLGGMQNFRKINRVTGWDRKAEDVDFKAMGTTKSGFYADPETWEAVLDLFPELKLNLGHFGGPGTGTEGSLNKEWVTTIRRLMGEFPNVYADIGYVSDMDRAAETLELIEADSLLKERVMFGTDYVMVMMDLNLGGLDKYFNSYYGLDPELLSGNARRFLGI</sequence>
<dbReference type="Proteomes" id="UP000017747">
    <property type="component" value="Unassembled WGS sequence"/>
</dbReference>
<evidence type="ECO:0000259" key="3">
    <source>
        <dbReference type="Pfam" id="PF04909"/>
    </source>
</evidence>
<dbReference type="PANTHER" id="PTHR21240">
    <property type="entry name" value="2-AMINO-3-CARBOXYLMUCONATE-6-SEMIALDEHYDE DECARBOXYLASE"/>
    <property type="match status" value="1"/>
</dbReference>
<dbReference type="GO" id="GO:0019748">
    <property type="term" value="P:secondary metabolic process"/>
    <property type="evidence" value="ECO:0007669"/>
    <property type="project" value="TreeGrafter"/>
</dbReference>
<feature type="domain" description="Amidohydrolase-related" evidence="3">
    <location>
        <begin position="213"/>
        <end position="446"/>
    </location>
</feature>
<dbReference type="SUPFAM" id="SSF51556">
    <property type="entry name" value="Metallo-dependent hydrolases"/>
    <property type="match status" value="1"/>
</dbReference>
<dbReference type="PATRIC" id="fig|994573.3.peg.1789"/>
<protein>
    <recommendedName>
        <fullName evidence="3">Amidohydrolase-related domain-containing protein</fullName>
    </recommendedName>
</protein>
<dbReference type="EMBL" id="AXUN02000172">
    <property type="protein sequence ID" value="ETA80823.1"/>
    <property type="molecule type" value="Genomic_DNA"/>
</dbReference>
<dbReference type="InterPro" id="IPR006680">
    <property type="entry name" value="Amidohydro-rel"/>
</dbReference>
<feature type="coiled-coil region" evidence="2">
    <location>
        <begin position="133"/>
        <end position="160"/>
    </location>
</feature>
<evidence type="ECO:0000256" key="2">
    <source>
        <dbReference type="SAM" id="Coils"/>
    </source>
</evidence>
<accession>V7I4K9</accession>
<dbReference type="InterPro" id="IPR032466">
    <property type="entry name" value="Metal_Hydrolase"/>
</dbReference>
<dbReference type="AlphaFoldDB" id="V7I4K9"/>
<keyword evidence="2" id="KW-0175">Coiled coil</keyword>
<proteinExistence type="predicted"/>
<dbReference type="eggNOG" id="COG2159">
    <property type="taxonomic scope" value="Bacteria"/>
</dbReference>
<dbReference type="RefSeq" id="WP_023387616.1">
    <property type="nucleotide sequence ID" value="NZ_AXUN02000172.1"/>
</dbReference>
<keyword evidence="5" id="KW-1185">Reference proteome</keyword>
<dbReference type="STRING" id="994573.T472_0209620"/>
<dbReference type="Gene3D" id="3.20.20.140">
    <property type="entry name" value="Metal-dependent hydrolases"/>
    <property type="match status" value="1"/>
</dbReference>
<dbReference type="GO" id="GO:0005737">
    <property type="term" value="C:cytoplasm"/>
    <property type="evidence" value="ECO:0007669"/>
    <property type="project" value="TreeGrafter"/>
</dbReference>
<organism evidence="4 5">
    <name type="scientific">Youngiibacter fragilis 232.1</name>
    <dbReference type="NCBI Taxonomy" id="994573"/>
    <lineage>
        <taxon>Bacteria</taxon>
        <taxon>Bacillati</taxon>
        <taxon>Bacillota</taxon>
        <taxon>Clostridia</taxon>
        <taxon>Eubacteriales</taxon>
        <taxon>Clostridiaceae</taxon>
        <taxon>Youngiibacter</taxon>
    </lineage>
</organism>
<dbReference type="InterPro" id="IPR032465">
    <property type="entry name" value="ACMSD"/>
</dbReference>
<name>V7I4K9_9CLOT</name>
<dbReference type="GO" id="GO:0016787">
    <property type="term" value="F:hydrolase activity"/>
    <property type="evidence" value="ECO:0007669"/>
    <property type="project" value="InterPro"/>
</dbReference>
<evidence type="ECO:0000256" key="1">
    <source>
        <dbReference type="ARBA" id="ARBA00023239"/>
    </source>
</evidence>
<dbReference type="GO" id="GO:0016831">
    <property type="term" value="F:carboxy-lyase activity"/>
    <property type="evidence" value="ECO:0007669"/>
    <property type="project" value="InterPro"/>
</dbReference>
<evidence type="ECO:0000313" key="4">
    <source>
        <dbReference type="EMBL" id="ETA80823.1"/>
    </source>
</evidence>
<evidence type="ECO:0000313" key="5">
    <source>
        <dbReference type="Proteomes" id="UP000017747"/>
    </source>
</evidence>
<dbReference type="Pfam" id="PF04909">
    <property type="entry name" value="Amidohydro_2"/>
    <property type="match status" value="1"/>
</dbReference>
<keyword evidence="1" id="KW-0456">Lyase</keyword>
<dbReference type="PANTHER" id="PTHR21240:SF28">
    <property type="entry name" value="ISO-OROTATE DECARBOXYLASE (EUROFUNG)"/>
    <property type="match status" value="1"/>
</dbReference>
<reference evidence="4 5" key="1">
    <citation type="journal article" date="2014" name="Genome Announc.">
        <title>Genome Sequence of Youngiibacter fragilis, the Type Strain of the Genus Youngiibacter.</title>
        <authorList>
            <person name="Wawrik C.B."/>
            <person name="Callaghan A.V."/>
            <person name="Stamps B.W."/>
            <person name="Wawrik B."/>
        </authorList>
    </citation>
    <scope>NUCLEOTIDE SEQUENCE [LARGE SCALE GENOMIC DNA]</scope>
    <source>
        <strain evidence="4 5">232.1</strain>
    </source>
</reference>
<dbReference type="OrthoDB" id="9771932at2"/>
<comment type="caution">
    <text evidence="4">The sequence shown here is derived from an EMBL/GenBank/DDBJ whole genome shotgun (WGS) entry which is preliminary data.</text>
</comment>
<gene>
    <name evidence="4" type="ORF">T472_0209620</name>
</gene>